<feature type="compositionally biased region" description="Basic and acidic residues" evidence="1">
    <location>
        <begin position="432"/>
        <end position="446"/>
    </location>
</feature>
<comment type="caution">
    <text evidence="3">The sequence shown here is derived from an EMBL/GenBank/DDBJ whole genome shotgun (WGS) entry which is preliminary data.</text>
</comment>
<evidence type="ECO:0000259" key="2">
    <source>
        <dbReference type="Pfam" id="PF13480"/>
    </source>
</evidence>
<evidence type="ECO:0000256" key="1">
    <source>
        <dbReference type="SAM" id="MobiDB-lite"/>
    </source>
</evidence>
<dbReference type="SUPFAM" id="SSF55729">
    <property type="entry name" value="Acyl-CoA N-acyltransferases (Nat)"/>
    <property type="match status" value="1"/>
</dbReference>
<protein>
    <submittedName>
        <fullName evidence="3">GNAT family N-acetyltransferase</fullName>
    </submittedName>
</protein>
<organism evidence="3 4">
    <name type="scientific">Enterovirga aerilata</name>
    <dbReference type="NCBI Taxonomy" id="2730920"/>
    <lineage>
        <taxon>Bacteria</taxon>
        <taxon>Pseudomonadati</taxon>
        <taxon>Pseudomonadota</taxon>
        <taxon>Alphaproteobacteria</taxon>
        <taxon>Hyphomicrobiales</taxon>
        <taxon>Methylobacteriaceae</taxon>
        <taxon>Enterovirga</taxon>
    </lineage>
</organism>
<feature type="region of interest" description="Disordered" evidence="1">
    <location>
        <begin position="425"/>
        <end position="446"/>
    </location>
</feature>
<gene>
    <name evidence="3" type="ORF">HJG44_05695</name>
</gene>
<dbReference type="RefSeq" id="WP_171217418.1">
    <property type="nucleotide sequence ID" value="NZ_JABEPP010000002.1"/>
</dbReference>
<accession>A0A849I727</accession>
<dbReference type="Pfam" id="PF13480">
    <property type="entry name" value="Acetyltransf_6"/>
    <property type="match status" value="1"/>
</dbReference>
<dbReference type="GO" id="GO:0016740">
    <property type="term" value="F:transferase activity"/>
    <property type="evidence" value="ECO:0007669"/>
    <property type="project" value="UniProtKB-KW"/>
</dbReference>
<reference evidence="3 4" key="1">
    <citation type="submission" date="2020-04" db="EMBL/GenBank/DDBJ databases">
        <title>Enterovirga sp. isolate from soil.</title>
        <authorList>
            <person name="Chea S."/>
            <person name="Kim D.-U."/>
        </authorList>
    </citation>
    <scope>NUCLEOTIDE SEQUENCE [LARGE SCALE GENOMIC DNA]</scope>
    <source>
        <strain evidence="3 4">DB1703</strain>
    </source>
</reference>
<feature type="domain" description="BioF2-like acetyltransferase" evidence="2">
    <location>
        <begin position="230"/>
        <end position="362"/>
    </location>
</feature>
<evidence type="ECO:0000313" key="3">
    <source>
        <dbReference type="EMBL" id="NNM71890.1"/>
    </source>
</evidence>
<dbReference type="InterPro" id="IPR038740">
    <property type="entry name" value="BioF2-like_GNAT_dom"/>
</dbReference>
<dbReference type="Proteomes" id="UP000564885">
    <property type="component" value="Unassembled WGS sequence"/>
</dbReference>
<evidence type="ECO:0000313" key="4">
    <source>
        <dbReference type="Proteomes" id="UP000564885"/>
    </source>
</evidence>
<feature type="region of interest" description="Disordered" evidence="1">
    <location>
        <begin position="1"/>
        <end position="41"/>
    </location>
</feature>
<keyword evidence="3" id="KW-0808">Transferase</keyword>
<dbReference type="InterPro" id="IPR016181">
    <property type="entry name" value="Acyl_CoA_acyltransferase"/>
</dbReference>
<dbReference type="AlphaFoldDB" id="A0A849I727"/>
<dbReference type="EMBL" id="JABEPP010000002">
    <property type="protein sequence ID" value="NNM71890.1"/>
    <property type="molecule type" value="Genomic_DNA"/>
</dbReference>
<name>A0A849I727_9HYPH</name>
<sequence length="446" mass="48172">MFSPPLNLDLAGLPDRQHGSTAAKRHAGHPLETSLPHGPEGQADLRPTITVEIADAARLEALSVEWRDLVLRCAEPNVFMDPAVAVAAAAAGTPVRAVIAWRREDSAATRVVGIWLLIPTRPSSRLPIRILGCPTNSLTFLGTPVLDADDLVGTLGAMFAALAADPDGPKIICACDIAADGPVLAAMREALARQGFTWVRIESRARAKLDVPGGGVPAASKSVTPCKPAELRRLRKRLGELGDLVHVRHSEPEEVAGALDEFLLLEAAGWKGRSDAILAAGARAPFARAMIAGLARNGSAGVDALRLNGRAIAMNVWLRSGHGVFGWKMAYDEAYRRFSPGNLLLDEVARHLFADGVVRFMDSCNRNENTPLAQIWTERRMVEDMVIDLHYGGSSLGRFVAATELCYRTGKAFARRLKRAAIRRLRSRRPATTREEPARPDARQAG</sequence>
<proteinExistence type="predicted"/>
<keyword evidence="4" id="KW-1185">Reference proteome</keyword>